<evidence type="ECO:0000313" key="2">
    <source>
        <dbReference type="EMBL" id="PTN04068.1"/>
    </source>
</evidence>
<comment type="caution">
    <text evidence="2">The sequence shown here is derived from an EMBL/GenBank/DDBJ whole genome shotgun (WGS) entry which is preliminary data.</text>
</comment>
<dbReference type="AlphaFoldDB" id="A0A2T5BWT3"/>
<organism evidence="2 3">
    <name type="scientific">Rhodovulum imhoffii</name>
    <dbReference type="NCBI Taxonomy" id="365340"/>
    <lineage>
        <taxon>Bacteria</taxon>
        <taxon>Pseudomonadati</taxon>
        <taxon>Pseudomonadota</taxon>
        <taxon>Alphaproteobacteria</taxon>
        <taxon>Rhodobacterales</taxon>
        <taxon>Paracoccaceae</taxon>
        <taxon>Rhodovulum</taxon>
    </lineage>
</organism>
<keyword evidence="3" id="KW-1185">Reference proteome</keyword>
<gene>
    <name evidence="2" type="ORF">C8N32_101266</name>
</gene>
<protein>
    <submittedName>
        <fullName evidence="2">Uncharacterized protein DUF2380</fullName>
    </submittedName>
</protein>
<evidence type="ECO:0000256" key="1">
    <source>
        <dbReference type="SAM" id="SignalP"/>
    </source>
</evidence>
<evidence type="ECO:0000313" key="3">
    <source>
        <dbReference type="Proteomes" id="UP000243859"/>
    </source>
</evidence>
<dbReference type="EMBL" id="QAAA01000001">
    <property type="protein sequence ID" value="PTN04068.1"/>
    <property type="molecule type" value="Genomic_DNA"/>
</dbReference>
<reference evidence="2 3" key="1">
    <citation type="submission" date="2018-04" db="EMBL/GenBank/DDBJ databases">
        <title>Genomic Encyclopedia of Archaeal and Bacterial Type Strains, Phase II (KMG-II): from individual species to whole genera.</title>
        <authorList>
            <person name="Goeker M."/>
        </authorList>
    </citation>
    <scope>NUCLEOTIDE SEQUENCE [LARGE SCALE GENOMIC DNA]</scope>
    <source>
        <strain evidence="2 3">DSM 18064</strain>
    </source>
</reference>
<feature type="signal peptide" evidence="1">
    <location>
        <begin position="1"/>
        <end position="17"/>
    </location>
</feature>
<dbReference type="Proteomes" id="UP000243859">
    <property type="component" value="Unassembled WGS sequence"/>
</dbReference>
<dbReference type="Pfam" id="PF11684">
    <property type="entry name" value="DUF3280"/>
    <property type="match status" value="1"/>
</dbReference>
<dbReference type="OrthoDB" id="8089716at2"/>
<accession>A0A2T5BWT3</accession>
<dbReference type="InterPro" id="IPR021698">
    <property type="entry name" value="DUF3280"/>
</dbReference>
<keyword evidence="1" id="KW-0732">Signal</keyword>
<name>A0A2T5BWT3_9RHOB</name>
<feature type="chain" id="PRO_5015624493" evidence="1">
    <location>
        <begin position="18"/>
        <end position="164"/>
    </location>
</feature>
<dbReference type="RefSeq" id="WP_107890660.1">
    <property type="nucleotide sequence ID" value="NZ_NHSI01000033.1"/>
</dbReference>
<proteinExistence type="predicted"/>
<sequence>MRVLVLLLAFLAAPALAGSKVAFFGMHMLDTSLQTAELGQNPEEVARVQMLHDMVEARFRSEGYLLVDLSPVAEELNRVKNPAKCYGCDTRMAARLGADYALVGEVQKVSNLILTLNLQMRETRTGTMVRGAVVDIRGNTDESWRRGMRYILDNRIFKEEESPQ</sequence>